<evidence type="ECO:0000256" key="1">
    <source>
        <dbReference type="SAM" id="MobiDB-lite"/>
    </source>
</evidence>
<feature type="transmembrane region" description="Helical" evidence="2">
    <location>
        <begin position="66"/>
        <end position="86"/>
    </location>
</feature>
<evidence type="ECO:0000313" key="4">
    <source>
        <dbReference type="Proteomes" id="UP001283361"/>
    </source>
</evidence>
<dbReference type="EMBL" id="JAWDGP010004277">
    <property type="protein sequence ID" value="KAK3765774.1"/>
    <property type="molecule type" value="Genomic_DNA"/>
</dbReference>
<feature type="region of interest" description="Disordered" evidence="1">
    <location>
        <begin position="128"/>
        <end position="157"/>
    </location>
</feature>
<dbReference type="AlphaFoldDB" id="A0AAE0ZAH6"/>
<accession>A0AAE0ZAH6</accession>
<feature type="region of interest" description="Disordered" evidence="1">
    <location>
        <begin position="170"/>
        <end position="189"/>
    </location>
</feature>
<evidence type="ECO:0000313" key="3">
    <source>
        <dbReference type="EMBL" id="KAK3765774.1"/>
    </source>
</evidence>
<reference evidence="3" key="1">
    <citation type="journal article" date="2023" name="G3 (Bethesda)">
        <title>A reference genome for the long-term kleptoplast-retaining sea slug Elysia crispata morphotype clarki.</title>
        <authorList>
            <person name="Eastman K.E."/>
            <person name="Pendleton A.L."/>
            <person name="Shaikh M.A."/>
            <person name="Suttiyut T."/>
            <person name="Ogas R."/>
            <person name="Tomko P."/>
            <person name="Gavelis G."/>
            <person name="Widhalm J.R."/>
            <person name="Wisecaver J.H."/>
        </authorList>
    </citation>
    <scope>NUCLEOTIDE SEQUENCE</scope>
    <source>
        <strain evidence="3">ECLA1</strain>
    </source>
</reference>
<keyword evidence="4" id="KW-1185">Reference proteome</keyword>
<keyword evidence="2" id="KW-0472">Membrane</keyword>
<proteinExistence type="predicted"/>
<sequence length="218" mass="23983">MNTGLLGRGKRVYMEAAGNRMGSRIGPTSTAKPRYEPCLSPGHRHCADGSCMEFCPEDQIMNQNTILIMIVVGISVVIFLTVLYCFQQRSQRLRQSGQGIFESVDGEGVSADHASLNNPPPTYEEVINSNLYPPTPEAQRSNNAQAMEEPRTPPPNYDMALHILAHSTDSVLHSKPQASSPLVRRSVSTDQGLARLSLSSRALSDSEYHRLVSNTDNR</sequence>
<keyword evidence="2" id="KW-0812">Transmembrane</keyword>
<organism evidence="3 4">
    <name type="scientific">Elysia crispata</name>
    <name type="common">lettuce slug</name>
    <dbReference type="NCBI Taxonomy" id="231223"/>
    <lineage>
        <taxon>Eukaryota</taxon>
        <taxon>Metazoa</taxon>
        <taxon>Spiralia</taxon>
        <taxon>Lophotrochozoa</taxon>
        <taxon>Mollusca</taxon>
        <taxon>Gastropoda</taxon>
        <taxon>Heterobranchia</taxon>
        <taxon>Euthyneura</taxon>
        <taxon>Panpulmonata</taxon>
        <taxon>Sacoglossa</taxon>
        <taxon>Placobranchoidea</taxon>
        <taxon>Plakobranchidae</taxon>
        <taxon>Elysia</taxon>
    </lineage>
</organism>
<comment type="caution">
    <text evidence="3">The sequence shown here is derived from an EMBL/GenBank/DDBJ whole genome shotgun (WGS) entry which is preliminary data.</text>
</comment>
<name>A0AAE0ZAH6_9GAST</name>
<keyword evidence="2" id="KW-1133">Transmembrane helix</keyword>
<feature type="compositionally biased region" description="Polar residues" evidence="1">
    <location>
        <begin position="128"/>
        <end position="145"/>
    </location>
</feature>
<gene>
    <name evidence="3" type="ORF">RRG08_026245</name>
</gene>
<protein>
    <submittedName>
        <fullName evidence="3">Uncharacterized protein</fullName>
    </submittedName>
</protein>
<dbReference type="Proteomes" id="UP001283361">
    <property type="component" value="Unassembled WGS sequence"/>
</dbReference>
<evidence type="ECO:0000256" key="2">
    <source>
        <dbReference type="SAM" id="Phobius"/>
    </source>
</evidence>